<feature type="transmembrane region" description="Helical" evidence="7">
    <location>
        <begin position="98"/>
        <end position="119"/>
    </location>
</feature>
<keyword evidence="3" id="KW-1003">Cell membrane</keyword>
<dbReference type="OrthoDB" id="9766455at2"/>
<evidence type="ECO:0000256" key="7">
    <source>
        <dbReference type="SAM" id="Phobius"/>
    </source>
</evidence>
<evidence type="ECO:0000313" key="11">
    <source>
        <dbReference type="EMBL" id="RFM28015.1"/>
    </source>
</evidence>
<dbReference type="GO" id="GO:0015293">
    <property type="term" value="F:symporter activity"/>
    <property type="evidence" value="ECO:0007669"/>
    <property type="project" value="TreeGrafter"/>
</dbReference>
<feature type="transmembrane region" description="Helical" evidence="7">
    <location>
        <begin position="266"/>
        <end position="289"/>
    </location>
</feature>
<evidence type="ECO:0000259" key="9">
    <source>
        <dbReference type="Pfam" id="PF07662"/>
    </source>
</evidence>
<feature type="transmembrane region" description="Helical" evidence="7">
    <location>
        <begin position="359"/>
        <end position="380"/>
    </location>
</feature>
<reference evidence="11 12" key="1">
    <citation type="submission" date="2018-08" db="EMBL/GenBank/DDBJ databases">
        <title>Chitinophagaceae sp. K23C18032701, a novel bacterium isolated from forest soil.</title>
        <authorList>
            <person name="Wang C."/>
        </authorList>
    </citation>
    <scope>NUCLEOTIDE SEQUENCE [LARGE SCALE GENOMIC DNA]</scope>
    <source>
        <strain evidence="11 12">K23C18032701</strain>
    </source>
</reference>
<dbReference type="Pfam" id="PF07670">
    <property type="entry name" value="Gate"/>
    <property type="match status" value="1"/>
</dbReference>
<feature type="transmembrane region" description="Helical" evidence="7">
    <location>
        <begin position="401"/>
        <end position="419"/>
    </location>
</feature>
<keyword evidence="6 7" id="KW-0472">Membrane</keyword>
<dbReference type="PANTHER" id="PTHR10590">
    <property type="entry name" value="SODIUM/NUCLEOSIDE COTRANSPORTER"/>
    <property type="match status" value="1"/>
</dbReference>
<comment type="similarity">
    <text evidence="2">Belongs to the concentrative nucleoside transporter (CNT) (TC 2.A.41) family.</text>
</comment>
<dbReference type="RefSeq" id="WP_116847261.1">
    <property type="nucleotide sequence ID" value="NZ_QTJU01000003.1"/>
</dbReference>
<dbReference type="EMBL" id="QTJU01000003">
    <property type="protein sequence ID" value="RFM28015.1"/>
    <property type="molecule type" value="Genomic_DNA"/>
</dbReference>
<dbReference type="PANTHER" id="PTHR10590:SF4">
    <property type="entry name" value="SOLUTE CARRIER FAMILY 28 MEMBER 3"/>
    <property type="match status" value="1"/>
</dbReference>
<sequence length="420" mass="44557">MGRFQGIIGIALILGLAFLFSNNRKKINYRLVFSGMALQIVIALLVFKVPPVSRFFQALGHGMQKIEEFAFQGASFVYGGIAVEKQPGIIANYRGGGFVFAFNVTATIILVCALVAVFYHYGIMQRVVAVIARAMNFVMRVSGAEALSNVASAFVGQVEAQVMIRPYLQGMTKSELLASMSGSLACIAGGILVVYANMGAAAGLDLAPKLITASLMAAPGALVIAKIVFPETEESQTMGKVKLEVKSHYTNVIDAISHGAGDGFKIAMNVIAMLIGFIAVIAVLDWGLIKIGHLFNPHFDLSLNYIFGKVFYPMAWSMGVPDGDVNNVATLLGQKLSINEFVAFQNLTNKSVPIVSEKGLLIVSIAICGFANFSSVGMQIGGIGEIAPGRRTDLAKLGLKALLCGTLASYLSATIAGILI</sequence>
<dbReference type="InterPro" id="IPR002668">
    <property type="entry name" value="CNT_N_dom"/>
</dbReference>
<evidence type="ECO:0000256" key="6">
    <source>
        <dbReference type="ARBA" id="ARBA00023136"/>
    </source>
</evidence>
<dbReference type="GO" id="GO:0005886">
    <property type="term" value="C:plasma membrane"/>
    <property type="evidence" value="ECO:0007669"/>
    <property type="project" value="UniProtKB-SubCell"/>
</dbReference>
<feature type="domain" description="Concentrative nucleoside transporter N-terminal" evidence="8">
    <location>
        <begin position="8"/>
        <end position="80"/>
    </location>
</feature>
<dbReference type="Proteomes" id="UP000261284">
    <property type="component" value="Unassembled WGS sequence"/>
</dbReference>
<feature type="transmembrane region" description="Helical" evidence="7">
    <location>
        <begin position="6"/>
        <end position="22"/>
    </location>
</feature>
<keyword evidence="5 7" id="KW-1133">Transmembrane helix</keyword>
<evidence type="ECO:0000313" key="12">
    <source>
        <dbReference type="Proteomes" id="UP000261284"/>
    </source>
</evidence>
<evidence type="ECO:0000256" key="2">
    <source>
        <dbReference type="ARBA" id="ARBA00009033"/>
    </source>
</evidence>
<dbReference type="GO" id="GO:0005337">
    <property type="term" value="F:nucleoside transmembrane transporter activity"/>
    <property type="evidence" value="ECO:0007669"/>
    <property type="project" value="InterPro"/>
</dbReference>
<organism evidence="11 12">
    <name type="scientific">Deminuibacter soli</name>
    <dbReference type="NCBI Taxonomy" id="2291815"/>
    <lineage>
        <taxon>Bacteria</taxon>
        <taxon>Pseudomonadati</taxon>
        <taxon>Bacteroidota</taxon>
        <taxon>Chitinophagia</taxon>
        <taxon>Chitinophagales</taxon>
        <taxon>Chitinophagaceae</taxon>
        <taxon>Deminuibacter</taxon>
    </lineage>
</organism>
<name>A0A3E1NJA3_9BACT</name>
<evidence type="ECO:0000259" key="8">
    <source>
        <dbReference type="Pfam" id="PF01773"/>
    </source>
</evidence>
<proteinExistence type="inferred from homology"/>
<evidence type="ECO:0000259" key="10">
    <source>
        <dbReference type="Pfam" id="PF07670"/>
    </source>
</evidence>
<evidence type="ECO:0000256" key="5">
    <source>
        <dbReference type="ARBA" id="ARBA00022989"/>
    </source>
</evidence>
<feature type="domain" description="Nucleoside transporter/FeoB GTPase Gate" evidence="10">
    <location>
        <begin position="102"/>
        <end position="200"/>
    </location>
</feature>
<dbReference type="Pfam" id="PF07662">
    <property type="entry name" value="Nucleos_tra2_C"/>
    <property type="match status" value="1"/>
</dbReference>
<accession>A0A3E1NJA3</accession>
<comment type="caution">
    <text evidence="11">The sequence shown here is derived from an EMBL/GenBank/DDBJ whole genome shotgun (WGS) entry which is preliminary data.</text>
</comment>
<comment type="subcellular location">
    <subcellularLocation>
        <location evidence="1">Cell membrane</location>
        <topology evidence="1">Multi-pass membrane protein</topology>
    </subcellularLocation>
</comment>
<feature type="transmembrane region" description="Helical" evidence="7">
    <location>
        <begin position="176"/>
        <end position="198"/>
    </location>
</feature>
<evidence type="ECO:0000256" key="1">
    <source>
        <dbReference type="ARBA" id="ARBA00004651"/>
    </source>
</evidence>
<evidence type="ECO:0000256" key="4">
    <source>
        <dbReference type="ARBA" id="ARBA00022692"/>
    </source>
</evidence>
<feature type="transmembrane region" description="Helical" evidence="7">
    <location>
        <begin position="210"/>
        <end position="229"/>
    </location>
</feature>
<feature type="transmembrane region" description="Helical" evidence="7">
    <location>
        <begin position="29"/>
        <end position="47"/>
    </location>
</feature>
<dbReference type="InterPro" id="IPR011642">
    <property type="entry name" value="Gate_dom"/>
</dbReference>
<dbReference type="InterPro" id="IPR008276">
    <property type="entry name" value="C_nuclsd_transpt"/>
</dbReference>
<dbReference type="AlphaFoldDB" id="A0A3E1NJA3"/>
<keyword evidence="12" id="KW-1185">Reference proteome</keyword>
<gene>
    <name evidence="11" type="ORF">DXN05_10765</name>
</gene>
<evidence type="ECO:0000256" key="3">
    <source>
        <dbReference type="ARBA" id="ARBA00022475"/>
    </source>
</evidence>
<keyword evidence="4 7" id="KW-0812">Transmembrane</keyword>
<dbReference type="InterPro" id="IPR011657">
    <property type="entry name" value="CNT_C_dom"/>
</dbReference>
<dbReference type="Pfam" id="PF01773">
    <property type="entry name" value="Nucleos_tra2_N"/>
    <property type="match status" value="1"/>
</dbReference>
<feature type="domain" description="Concentrative nucleoside transporter C-terminal" evidence="9">
    <location>
        <begin position="210"/>
        <end position="417"/>
    </location>
</feature>
<protein>
    <submittedName>
        <fullName evidence="11">NupC/NupG family nucleoside CNT transporter</fullName>
    </submittedName>
</protein>